<evidence type="ECO:0000256" key="5">
    <source>
        <dbReference type="SAM" id="SignalP"/>
    </source>
</evidence>
<dbReference type="SMART" id="SM00062">
    <property type="entry name" value="PBPb"/>
    <property type="match status" value="1"/>
</dbReference>
<reference evidence="7" key="2">
    <citation type="submission" date="2021-01" db="EMBL/GenBank/DDBJ databases">
        <authorList>
            <person name="Mieszkin S."/>
            <person name="Pouder E."/>
            <person name="Alain K."/>
        </authorList>
    </citation>
    <scope>NUCLEOTIDE SEQUENCE</scope>
    <source>
        <strain evidence="7">HW T2.11</strain>
    </source>
</reference>
<dbReference type="AlphaFoldDB" id="A0A963YWB7"/>
<evidence type="ECO:0000313" key="7">
    <source>
        <dbReference type="EMBL" id="MCB8877557.1"/>
    </source>
</evidence>
<dbReference type="RefSeq" id="WP_227323205.1">
    <property type="nucleotide sequence ID" value="NZ_JAESVB010000014.1"/>
</dbReference>
<dbReference type="PROSITE" id="PS01039">
    <property type="entry name" value="SBP_BACTERIAL_3"/>
    <property type="match status" value="1"/>
</dbReference>
<evidence type="ECO:0000256" key="4">
    <source>
        <dbReference type="RuleBase" id="RU003744"/>
    </source>
</evidence>
<evidence type="ECO:0000256" key="2">
    <source>
        <dbReference type="ARBA" id="ARBA00010333"/>
    </source>
</evidence>
<evidence type="ECO:0000256" key="1">
    <source>
        <dbReference type="ARBA" id="ARBA00004196"/>
    </source>
</evidence>
<accession>A0A963YWB7</accession>
<dbReference type="EMBL" id="JAESVB010000014">
    <property type="protein sequence ID" value="MCB8877557.1"/>
    <property type="molecule type" value="Genomic_DNA"/>
</dbReference>
<dbReference type="Gene3D" id="3.40.190.10">
    <property type="entry name" value="Periplasmic binding protein-like II"/>
    <property type="match status" value="2"/>
</dbReference>
<dbReference type="GO" id="GO:0030313">
    <property type="term" value="C:cell envelope"/>
    <property type="evidence" value="ECO:0007669"/>
    <property type="project" value="UniProtKB-SubCell"/>
</dbReference>
<dbReference type="SUPFAM" id="SSF53850">
    <property type="entry name" value="Periplasmic binding protein-like II"/>
    <property type="match status" value="1"/>
</dbReference>
<dbReference type="PANTHER" id="PTHR35936">
    <property type="entry name" value="MEMBRANE-BOUND LYTIC MUREIN TRANSGLYCOSYLASE F"/>
    <property type="match status" value="1"/>
</dbReference>
<sequence>MARPRILLTCLFALASLSGAEAATLPASIAASKTLRLAVNGTYPPMESHDVATNKLEGLDVDIANALAAKLGVKLVWDDMAFAQIVPSLQTGRDDMIISGITDTKAREANLDFIDYFKTGPQFYVQSSSAAQTAVDLCGKRIGTVRSTSFPAEMQAWSQTYCVGAGRPAMVYMPAENSPDLHTQLMENRIDGAVQGSETLPYLVQTGGGKYRVLGTPFSTGFQGIAFRKDETQLRAAVNDALAAIIADGTYGAILKTYGLSANAVDKPMTDGAPR</sequence>
<keyword evidence="3 5" id="KW-0732">Signal</keyword>
<dbReference type="Proteomes" id="UP000708298">
    <property type="component" value="Unassembled WGS sequence"/>
</dbReference>
<comment type="similarity">
    <text evidence="2 4">Belongs to the bacterial solute-binding protein 3 family.</text>
</comment>
<name>A0A963YWB7_9PROT</name>
<feature type="domain" description="Solute-binding protein family 3/N-terminal" evidence="6">
    <location>
        <begin position="34"/>
        <end position="262"/>
    </location>
</feature>
<feature type="chain" id="PRO_5037293329" evidence="5">
    <location>
        <begin position="23"/>
        <end position="275"/>
    </location>
</feature>
<evidence type="ECO:0000259" key="6">
    <source>
        <dbReference type="SMART" id="SM00062"/>
    </source>
</evidence>
<comment type="subcellular location">
    <subcellularLocation>
        <location evidence="1">Cell envelope</location>
    </subcellularLocation>
</comment>
<reference evidence="7" key="1">
    <citation type="journal article" date="2021" name="Microorganisms">
        <title>Acidisoma silvae sp. nov. and Acidisomacellulosilytica sp. nov., Two Acidophilic Bacteria Isolated from Decaying Wood, Hydrolyzing Cellulose and Producing Poly-3-hydroxybutyrate.</title>
        <authorList>
            <person name="Mieszkin S."/>
            <person name="Pouder E."/>
            <person name="Uroz S."/>
            <person name="Simon-Colin C."/>
            <person name="Alain K."/>
        </authorList>
    </citation>
    <scope>NUCLEOTIDE SEQUENCE</scope>
    <source>
        <strain evidence="7">HW T2.11</strain>
    </source>
</reference>
<protein>
    <submittedName>
        <fullName evidence="7">ABC transporter substrate-binding protein</fullName>
    </submittedName>
</protein>
<dbReference type="Pfam" id="PF00497">
    <property type="entry name" value="SBP_bac_3"/>
    <property type="match status" value="1"/>
</dbReference>
<dbReference type="CDD" id="cd01004">
    <property type="entry name" value="PBP2_MidA_like"/>
    <property type="match status" value="1"/>
</dbReference>
<feature type="signal peptide" evidence="5">
    <location>
        <begin position="1"/>
        <end position="22"/>
    </location>
</feature>
<organism evidence="7 8">
    <name type="scientific">Acidisoma silvae</name>
    <dbReference type="NCBI Taxonomy" id="2802396"/>
    <lineage>
        <taxon>Bacteria</taxon>
        <taxon>Pseudomonadati</taxon>
        <taxon>Pseudomonadota</taxon>
        <taxon>Alphaproteobacteria</taxon>
        <taxon>Acetobacterales</taxon>
        <taxon>Acidocellaceae</taxon>
        <taxon>Acidisoma</taxon>
    </lineage>
</organism>
<comment type="caution">
    <text evidence="7">The sequence shown here is derived from an EMBL/GenBank/DDBJ whole genome shotgun (WGS) entry which is preliminary data.</text>
</comment>
<dbReference type="InterPro" id="IPR018313">
    <property type="entry name" value="SBP_3_CS"/>
</dbReference>
<evidence type="ECO:0000313" key="8">
    <source>
        <dbReference type="Proteomes" id="UP000708298"/>
    </source>
</evidence>
<evidence type="ECO:0000256" key="3">
    <source>
        <dbReference type="ARBA" id="ARBA00022729"/>
    </source>
</evidence>
<dbReference type="PANTHER" id="PTHR35936:SF17">
    <property type="entry name" value="ARGININE-BINDING EXTRACELLULAR PROTEIN ARTP"/>
    <property type="match status" value="1"/>
</dbReference>
<keyword evidence="8" id="KW-1185">Reference proteome</keyword>
<proteinExistence type="inferred from homology"/>
<gene>
    <name evidence="7" type="ORF">ASILVAE211_20345</name>
</gene>
<dbReference type="InterPro" id="IPR001638">
    <property type="entry name" value="Solute-binding_3/MltF_N"/>
</dbReference>